<evidence type="ECO:0000259" key="2">
    <source>
        <dbReference type="PROSITE" id="PS51352"/>
    </source>
</evidence>
<dbReference type="GO" id="GO:0007166">
    <property type="term" value="P:cell surface receptor signaling pathway"/>
    <property type="evidence" value="ECO:0007669"/>
    <property type="project" value="InterPro"/>
</dbReference>
<reference evidence="3" key="1">
    <citation type="journal article" date="2021" name="Genome Biol. Evol.">
        <title>The assembled and annotated genome of the fairy-ring fungus Marasmius oreades.</title>
        <authorList>
            <person name="Hiltunen M."/>
            <person name="Ament-Velasquez S.L."/>
            <person name="Johannesson H."/>
        </authorList>
    </citation>
    <scope>NUCLEOTIDE SEQUENCE</scope>
    <source>
        <strain evidence="3">03SP1</strain>
    </source>
</reference>
<dbReference type="InterPro" id="IPR000866">
    <property type="entry name" value="AhpC/TSA"/>
</dbReference>
<dbReference type="EMBL" id="CM032185">
    <property type="protein sequence ID" value="KAG7092999.1"/>
    <property type="molecule type" value="Genomic_DNA"/>
</dbReference>
<feature type="compositionally biased region" description="Basic and acidic residues" evidence="1">
    <location>
        <begin position="258"/>
        <end position="274"/>
    </location>
</feature>
<dbReference type="RefSeq" id="XP_043009469.1">
    <property type="nucleotide sequence ID" value="XM_043154179.1"/>
</dbReference>
<proteinExistence type="predicted"/>
<comment type="caution">
    <text evidence="3">The sequence shown here is derived from an EMBL/GenBank/DDBJ whole genome shotgun (WGS) entry which is preliminary data.</text>
</comment>
<evidence type="ECO:0000313" key="4">
    <source>
        <dbReference type="Proteomes" id="UP001049176"/>
    </source>
</evidence>
<evidence type="ECO:0000256" key="1">
    <source>
        <dbReference type="SAM" id="MobiDB-lite"/>
    </source>
</evidence>
<feature type="compositionally biased region" description="Polar residues" evidence="1">
    <location>
        <begin position="224"/>
        <end position="235"/>
    </location>
</feature>
<dbReference type="KEGG" id="more:E1B28_009298"/>
<evidence type="ECO:0000313" key="3">
    <source>
        <dbReference type="EMBL" id="KAG7092999.1"/>
    </source>
</evidence>
<gene>
    <name evidence="3" type="ORF">E1B28_009298</name>
</gene>
<dbReference type="SUPFAM" id="SSF52833">
    <property type="entry name" value="Thioredoxin-like"/>
    <property type="match status" value="1"/>
</dbReference>
<dbReference type="Pfam" id="PF00578">
    <property type="entry name" value="AhpC-TSA"/>
    <property type="match status" value="1"/>
</dbReference>
<protein>
    <recommendedName>
        <fullName evidence="2">Thioredoxin domain-containing protein</fullName>
    </recommendedName>
</protein>
<dbReference type="Gene3D" id="3.40.30.10">
    <property type="entry name" value="Glutaredoxin"/>
    <property type="match status" value="1"/>
</dbReference>
<feature type="domain" description="Thioredoxin" evidence="2">
    <location>
        <begin position="12"/>
        <end position="169"/>
    </location>
</feature>
<feature type="compositionally biased region" description="Polar residues" evidence="1">
    <location>
        <begin position="193"/>
        <end position="215"/>
    </location>
</feature>
<feature type="compositionally biased region" description="Low complexity" evidence="1">
    <location>
        <begin position="237"/>
        <end position="249"/>
    </location>
</feature>
<dbReference type="Proteomes" id="UP001049176">
    <property type="component" value="Chromosome 5"/>
</dbReference>
<dbReference type="Gene3D" id="1.20.930.20">
    <property type="entry name" value="Adaptor protein Cbl, N-terminal domain"/>
    <property type="match status" value="1"/>
</dbReference>
<organism evidence="3 4">
    <name type="scientific">Marasmius oreades</name>
    <name type="common">fairy-ring Marasmius</name>
    <dbReference type="NCBI Taxonomy" id="181124"/>
    <lineage>
        <taxon>Eukaryota</taxon>
        <taxon>Fungi</taxon>
        <taxon>Dikarya</taxon>
        <taxon>Basidiomycota</taxon>
        <taxon>Agaricomycotina</taxon>
        <taxon>Agaricomycetes</taxon>
        <taxon>Agaricomycetidae</taxon>
        <taxon>Agaricales</taxon>
        <taxon>Marasmiineae</taxon>
        <taxon>Marasmiaceae</taxon>
        <taxon>Marasmius</taxon>
    </lineage>
</organism>
<dbReference type="AlphaFoldDB" id="A0A9P7S084"/>
<dbReference type="InterPro" id="IPR059179">
    <property type="entry name" value="MLKL-like_MCAfunc"/>
</dbReference>
<name>A0A9P7S084_9AGAR</name>
<accession>A0A9P7S084</accession>
<dbReference type="InterPro" id="IPR054000">
    <property type="entry name" value="MLKL_N"/>
</dbReference>
<feature type="region of interest" description="Disordered" evidence="1">
    <location>
        <begin position="193"/>
        <end position="274"/>
    </location>
</feature>
<dbReference type="GO" id="GO:0016491">
    <property type="term" value="F:oxidoreductase activity"/>
    <property type="evidence" value="ECO:0007669"/>
    <property type="project" value="InterPro"/>
</dbReference>
<dbReference type="InterPro" id="IPR036537">
    <property type="entry name" value="Adaptor_Cbl_N_dom_sf"/>
</dbReference>
<sequence length="1207" mass="135505">MAYHIVGDDLGVGVGNLAPDFEAHTSSGLLQYHEWVNDAWTIIFSHPGTSFPLELLELARQASEFEKRNVKLIGVSSSWLSDQRRWKASQMRYGIQPGSVDQKIQIVADDAGEIAFMYGMAPNEQDPTIEPKSLFVVDPNRIVRLVLSYPATFRKNSDKILQFIDKYSAHASISRGNSPFSLDGSLNRSRTFAGTATPELSSSPKTSLKTNGRTSEQYDRPNSEYLTTTENTGFAPSSFSRSRTFRGGTPDSSYSSESKGKNDKPQDKRNLGDDSFVRTASNTISSQFVVGVSVTSTHLAATDSTMTLTGGSNYVQNALNVLDSLIDIGKVLPYVAPAFILLKVIIEIERNAQDNSARCRDLVERVTFMLSHVPALRALCKEGTGVDQATRQVINRMNNVLKDCTALIEAYRKQGIIARRLSLKNKEKFEGCAQALAGVTNDLLISLQIHQTSQMERMLNPNRLILPKDEGDEEAEAFVNEFGGEEVVKADRELVAMFAEDTKVSVEVNEEVMTELNTNLSDIIRQNHLELEKKLNDSVSATVLDSIKALSELAVEKEKERTLVCVQCDKEFKESTSGPDSCSFHKAEYDSWNKLYACCSSKNPCQFGSHRSKHHCEYPYGAFFTFARNICGYTDTMDVWVTAEDTNLETDSTQFTQVSQLLRWKSKGAVPSEPTILVRVGKLDIKEPYFFGTFTAKDLEVRSQVADITGQNVIFRTDSSETEYAMAEWLMSESLSADGRKYITGIRLTAKAATSLTPFIRVCLIDTQTCTKSGEVMNISEGGLRSFTPLTPYTLPEGRKVSSELYVGQLRPTRSDFKTRTTPNLPIILKELSDPPLSANPRLASEIADIFTGAISVFNKHPPGTLNPISIASVDAYFRFVGDENYTPVESLKILNDSQLPKTIDPRQTWQMNYELRVPRTEEDVKLKVNWWNRAFAARKKPLRLKFVFKDIEDEEASIVVEYVISHYELEKQKPEDIAFFYIDDPIFWERHHVHVVPRQEKRDRKDLVMKICGQEVLVNVLNKVVHSALKSGETEVALNRIGEVKRKGSLDAWSWKTWALVDTSCRRVYAFKILITQWVDEEKRTGYACLGYVPCPEYGDVMSETRPVRYALEKVMFPDVVLCPEEEVVLDDRVDDFVPETAKMAAGSKSSTLDNSGASQVPMALPEEVNQRLASIDNNLERIANAFEQLLDMMRSQQLQGKRNAF</sequence>
<dbReference type="PROSITE" id="PS51352">
    <property type="entry name" value="THIOREDOXIN_2"/>
    <property type="match status" value="1"/>
</dbReference>
<keyword evidence="4" id="KW-1185">Reference proteome</keyword>
<dbReference type="OrthoDB" id="61437at2759"/>
<dbReference type="GO" id="GO:0016209">
    <property type="term" value="F:antioxidant activity"/>
    <property type="evidence" value="ECO:0007669"/>
    <property type="project" value="InterPro"/>
</dbReference>
<dbReference type="Pfam" id="PF22215">
    <property type="entry name" value="MLKL_N"/>
    <property type="match status" value="1"/>
</dbReference>
<dbReference type="InterPro" id="IPR013766">
    <property type="entry name" value="Thioredoxin_domain"/>
</dbReference>
<dbReference type="CDD" id="cd21037">
    <property type="entry name" value="MLKL_NTD"/>
    <property type="match status" value="1"/>
</dbReference>
<dbReference type="GeneID" id="66078374"/>
<dbReference type="InterPro" id="IPR036249">
    <property type="entry name" value="Thioredoxin-like_sf"/>
</dbReference>